<reference evidence="10 11" key="1">
    <citation type="submission" date="2015-12" db="EMBL/GenBank/DDBJ databases">
        <title>The genome of Folsomia candida.</title>
        <authorList>
            <person name="Faddeeva A."/>
            <person name="Derks M.F."/>
            <person name="Anvar Y."/>
            <person name="Smit S."/>
            <person name="Van Straalen N."/>
            <person name="Roelofs D."/>
        </authorList>
    </citation>
    <scope>NUCLEOTIDE SEQUENCE [LARGE SCALE GENOMIC DNA]</scope>
    <source>
        <strain evidence="10 11">VU population</strain>
        <tissue evidence="10">Whole body</tissue>
    </source>
</reference>
<keyword evidence="3 8" id="KW-0732">Signal</keyword>
<comment type="subcellular location">
    <subcellularLocation>
        <location evidence="1">Secreted</location>
    </subcellularLocation>
</comment>
<gene>
    <name evidence="10" type="ORF">Fcan01_06486</name>
</gene>
<keyword evidence="11" id="KW-1185">Reference proteome</keyword>
<feature type="region of interest" description="Disordered" evidence="6">
    <location>
        <begin position="175"/>
        <end position="217"/>
    </location>
</feature>
<proteinExistence type="predicted"/>
<protein>
    <submittedName>
        <fullName evidence="10">Proactivator polypeptide-like 1</fullName>
    </submittedName>
</protein>
<evidence type="ECO:0000256" key="5">
    <source>
        <dbReference type="ARBA" id="ARBA00023180"/>
    </source>
</evidence>
<evidence type="ECO:0000256" key="2">
    <source>
        <dbReference type="ARBA" id="ARBA00022525"/>
    </source>
</evidence>
<accession>A0A226EIM8</accession>
<comment type="caution">
    <text evidence="10">The sequence shown here is derived from an EMBL/GenBank/DDBJ whole genome shotgun (WGS) entry which is preliminary data.</text>
</comment>
<evidence type="ECO:0000256" key="3">
    <source>
        <dbReference type="ARBA" id="ARBA00022729"/>
    </source>
</evidence>
<dbReference type="InterPro" id="IPR003119">
    <property type="entry name" value="SAP_A"/>
</dbReference>
<evidence type="ECO:0000313" key="11">
    <source>
        <dbReference type="Proteomes" id="UP000198287"/>
    </source>
</evidence>
<dbReference type="Proteomes" id="UP000198287">
    <property type="component" value="Unassembled WGS sequence"/>
</dbReference>
<evidence type="ECO:0000256" key="6">
    <source>
        <dbReference type="SAM" id="MobiDB-lite"/>
    </source>
</evidence>
<keyword evidence="5" id="KW-0325">Glycoprotein</keyword>
<feature type="signal peptide" evidence="8">
    <location>
        <begin position="1"/>
        <end position="20"/>
    </location>
</feature>
<evidence type="ECO:0000256" key="4">
    <source>
        <dbReference type="ARBA" id="ARBA00023157"/>
    </source>
</evidence>
<feature type="transmembrane region" description="Helical" evidence="7">
    <location>
        <begin position="271"/>
        <end position="292"/>
    </location>
</feature>
<feature type="domain" description="Saposin A-type" evidence="9">
    <location>
        <begin position="19"/>
        <end position="59"/>
    </location>
</feature>
<dbReference type="GO" id="GO:0005576">
    <property type="term" value="C:extracellular region"/>
    <property type="evidence" value="ECO:0007669"/>
    <property type="project" value="UniProtKB-SubCell"/>
</dbReference>
<evidence type="ECO:0000256" key="7">
    <source>
        <dbReference type="SAM" id="Phobius"/>
    </source>
</evidence>
<keyword evidence="4" id="KW-1015">Disulfide bond</keyword>
<organism evidence="10 11">
    <name type="scientific">Folsomia candida</name>
    <name type="common">Springtail</name>
    <dbReference type="NCBI Taxonomy" id="158441"/>
    <lineage>
        <taxon>Eukaryota</taxon>
        <taxon>Metazoa</taxon>
        <taxon>Ecdysozoa</taxon>
        <taxon>Arthropoda</taxon>
        <taxon>Hexapoda</taxon>
        <taxon>Collembola</taxon>
        <taxon>Entomobryomorpha</taxon>
        <taxon>Isotomoidea</taxon>
        <taxon>Isotomidae</taxon>
        <taxon>Proisotominae</taxon>
        <taxon>Folsomia</taxon>
    </lineage>
</organism>
<dbReference type="EMBL" id="LNIX01000003">
    <property type="protein sequence ID" value="OXA56874.1"/>
    <property type="molecule type" value="Genomic_DNA"/>
</dbReference>
<evidence type="ECO:0000256" key="1">
    <source>
        <dbReference type="ARBA" id="ARBA00004613"/>
    </source>
</evidence>
<sequence>MDLYGCIAILIFMQIQLLHGSDESNCNLTLSDLCQTFEQAEACNTTPYCIHCIWNTVIIPKDDEVKCNLCKDEIIEGGVHKVSMLFLLNTTCNLHGNKEDIQKCTHLVRELSLGLINEISTQNMTSHDICALLALCRTLFEVTVSNVDLAPASDAITPTSANVNETLEPVAMAKVGGVSKRRGGRGGSDRIRSGNGSSSSSSSSGGQHLPQYTGGISLPGNKVTGTVTRVSNKFYNAGGRFIPVFVPGNGGRHTCTLMGDKTDDNMDDTEFYGWVVIASILFTLVFFICLAWKVSAGESSNYDEGLCTKKGKKNKNKQFKRESGYYY</sequence>
<name>A0A226EIM8_FOLCA</name>
<evidence type="ECO:0000256" key="8">
    <source>
        <dbReference type="SAM" id="SignalP"/>
    </source>
</evidence>
<keyword evidence="7" id="KW-0472">Membrane</keyword>
<evidence type="ECO:0000313" key="10">
    <source>
        <dbReference type="EMBL" id="OXA56874.1"/>
    </source>
</evidence>
<keyword evidence="2" id="KW-0964">Secreted</keyword>
<dbReference type="PROSITE" id="PS51110">
    <property type="entry name" value="SAP_A"/>
    <property type="match status" value="1"/>
</dbReference>
<dbReference type="AlphaFoldDB" id="A0A226EIM8"/>
<evidence type="ECO:0000259" key="9">
    <source>
        <dbReference type="PROSITE" id="PS51110"/>
    </source>
</evidence>
<feature type="compositionally biased region" description="Low complexity" evidence="6">
    <location>
        <begin position="193"/>
        <end position="206"/>
    </location>
</feature>
<feature type="chain" id="PRO_5013189159" evidence="8">
    <location>
        <begin position="21"/>
        <end position="327"/>
    </location>
</feature>
<keyword evidence="7" id="KW-0812">Transmembrane</keyword>
<keyword evidence="7" id="KW-1133">Transmembrane helix</keyword>